<dbReference type="AlphaFoldDB" id="A0AA86NTM9"/>
<dbReference type="EMBL" id="CATOUU010000341">
    <property type="protein sequence ID" value="CAI9925291.1"/>
    <property type="molecule type" value="Genomic_DNA"/>
</dbReference>
<comment type="caution">
    <text evidence="2">The sequence shown here is derived from an EMBL/GenBank/DDBJ whole genome shotgun (WGS) entry which is preliminary data.</text>
</comment>
<feature type="coiled-coil region" evidence="1">
    <location>
        <begin position="486"/>
        <end position="513"/>
    </location>
</feature>
<feature type="coiled-coil region" evidence="1">
    <location>
        <begin position="57"/>
        <end position="84"/>
    </location>
</feature>
<reference evidence="2" key="1">
    <citation type="submission" date="2023-06" db="EMBL/GenBank/DDBJ databases">
        <authorList>
            <person name="Kurt Z."/>
        </authorList>
    </citation>
    <scope>NUCLEOTIDE SEQUENCE</scope>
</reference>
<evidence type="ECO:0000256" key="1">
    <source>
        <dbReference type="SAM" id="Coils"/>
    </source>
</evidence>
<gene>
    <name evidence="2" type="ORF">HINF_LOCUS12936</name>
    <name evidence="3" type="ORF">HINF_LOCUS20713</name>
</gene>
<protein>
    <submittedName>
        <fullName evidence="3">Hypothetical_protein</fullName>
    </submittedName>
</protein>
<evidence type="ECO:0000313" key="4">
    <source>
        <dbReference type="Proteomes" id="UP001642409"/>
    </source>
</evidence>
<keyword evidence="4" id="KW-1185">Reference proteome</keyword>
<organism evidence="2">
    <name type="scientific">Hexamita inflata</name>
    <dbReference type="NCBI Taxonomy" id="28002"/>
    <lineage>
        <taxon>Eukaryota</taxon>
        <taxon>Metamonada</taxon>
        <taxon>Diplomonadida</taxon>
        <taxon>Hexamitidae</taxon>
        <taxon>Hexamitinae</taxon>
        <taxon>Hexamita</taxon>
    </lineage>
</organism>
<keyword evidence="1" id="KW-0175">Coiled coil</keyword>
<feature type="coiled-coil region" evidence="1">
    <location>
        <begin position="582"/>
        <end position="655"/>
    </location>
</feature>
<dbReference type="EMBL" id="CAXDID020000056">
    <property type="protein sequence ID" value="CAL6007601.1"/>
    <property type="molecule type" value="Genomic_DNA"/>
</dbReference>
<dbReference type="Proteomes" id="UP001642409">
    <property type="component" value="Unassembled WGS sequence"/>
</dbReference>
<evidence type="ECO:0000313" key="3">
    <source>
        <dbReference type="EMBL" id="CAL6007601.1"/>
    </source>
</evidence>
<feature type="coiled-coil region" evidence="1">
    <location>
        <begin position="168"/>
        <end position="216"/>
    </location>
</feature>
<feature type="coiled-coil region" evidence="1">
    <location>
        <begin position="404"/>
        <end position="435"/>
    </location>
</feature>
<feature type="coiled-coil region" evidence="1">
    <location>
        <begin position="294"/>
        <end position="342"/>
    </location>
</feature>
<reference evidence="3 4" key="2">
    <citation type="submission" date="2024-07" db="EMBL/GenBank/DDBJ databases">
        <authorList>
            <person name="Akdeniz Z."/>
        </authorList>
    </citation>
    <scope>NUCLEOTIDE SEQUENCE [LARGE SCALE GENOMIC DNA]</scope>
</reference>
<sequence>MEEYIQQLLSKSVLQPNDVHTEGLKNIITKGCTFKKTIKIEQDLIIPQILQTLEICQTENQKTIKKLKNELNNIYEENQMQVAQQSKTDCTIVNLLLQLGLDETGNNTERLQRISDYYSQSYDKINVARATREKDFDYLEVKSKTLEVQNTQLQHKISQLANSSTLKIQTKEEEINTLTKTIDTLQHQIDDLKLQLNKLLEQNTFLETEATNAKEETKKVVAQFTKQQDLVQSTQDQIYKQYLELDAKQKEIDDQKILLEKKDQEMVFVKADQELAQQKIQQVQQITTQLTATIQQNTIEIKQLSTENANLKSELKKLQETIKQNEIQSTKYQEQISKLEQQLGLQNFSSSASDQNQMLEYTQTLLQNSTMNPNSHFAVQFRSLVHKTVMFKRQKPVVDADNIIAEVVQMLEKCEDETKKTEERLVQDVELLQNENQKLITFQSKTDCSLVSIQEQLGLEKDKDWSDISVVIHDLQVDTKEKADKIIELNKQISAHKQQYVNLQGQMEEIETHAKESYDKIVNEEKQKWFDVAALLNIPIEEHAECNEAIRLHVLKQSKQIEELETCQKQQSSEISARKDSYKKVEEEKEHIEQLLMQKAKELDEALRLSQVQREKSWQQIQDGEQASKEQLQKIAKLEDELKQQKKLVVYLYRKLKL</sequence>
<name>A0AA86NTM9_9EUKA</name>
<evidence type="ECO:0000313" key="2">
    <source>
        <dbReference type="EMBL" id="CAI9925291.1"/>
    </source>
</evidence>
<accession>A0AA86NTM9</accession>
<proteinExistence type="predicted"/>